<sequence>MPPVSNLLTTILSLSPRAVLPSILIPAEENGFCRSYADSQSAATYSFSDDAPVNVTCWTTTSMPGDPKGLAQGMDTGSYIWAWASIPANYSLSWTAKHWGVGNVGEVQGGKAGGKGCWIHEDHLKLDGRKGGDDLKQLVQSCGTASRHQVTTLIKTSAPSIPFFQCHNCTDLSQSACQTVRNTDRYGWADIGCWSKGTPVGGNDTWVKLVEEENCHVTPDQLSKDWHGLPAGHTCIVFALILVTSDKPNQDLHPYTRERMLALLRQWQDEDCTMDFAMSNRDSIRAD</sequence>
<gene>
    <name evidence="1" type="ORF">K504DRAFT_519279</name>
</gene>
<dbReference type="EMBL" id="MU005784">
    <property type="protein sequence ID" value="KAF2704015.1"/>
    <property type="molecule type" value="Genomic_DNA"/>
</dbReference>
<name>A0A6G1JUT6_9PLEO</name>
<dbReference type="Proteomes" id="UP000799428">
    <property type="component" value="Unassembled WGS sequence"/>
</dbReference>
<keyword evidence="2" id="KW-1185">Reference proteome</keyword>
<dbReference type="OrthoDB" id="3724232at2759"/>
<dbReference type="AlphaFoldDB" id="A0A6G1JUT6"/>
<accession>A0A6G1JUT6</accession>
<protein>
    <submittedName>
        <fullName evidence="1">Uncharacterized protein</fullName>
    </submittedName>
</protein>
<evidence type="ECO:0000313" key="2">
    <source>
        <dbReference type="Proteomes" id="UP000799428"/>
    </source>
</evidence>
<reference evidence="1" key="1">
    <citation type="journal article" date="2020" name="Stud. Mycol.">
        <title>101 Dothideomycetes genomes: a test case for predicting lifestyles and emergence of pathogens.</title>
        <authorList>
            <person name="Haridas S."/>
            <person name="Albert R."/>
            <person name="Binder M."/>
            <person name="Bloem J."/>
            <person name="Labutti K."/>
            <person name="Salamov A."/>
            <person name="Andreopoulos B."/>
            <person name="Baker S."/>
            <person name="Barry K."/>
            <person name="Bills G."/>
            <person name="Bluhm B."/>
            <person name="Cannon C."/>
            <person name="Castanera R."/>
            <person name="Culley D."/>
            <person name="Daum C."/>
            <person name="Ezra D."/>
            <person name="Gonzalez J."/>
            <person name="Henrissat B."/>
            <person name="Kuo A."/>
            <person name="Liang C."/>
            <person name="Lipzen A."/>
            <person name="Lutzoni F."/>
            <person name="Magnuson J."/>
            <person name="Mondo S."/>
            <person name="Nolan M."/>
            <person name="Ohm R."/>
            <person name="Pangilinan J."/>
            <person name="Park H.-J."/>
            <person name="Ramirez L."/>
            <person name="Alfaro M."/>
            <person name="Sun H."/>
            <person name="Tritt A."/>
            <person name="Yoshinaga Y."/>
            <person name="Zwiers L.-H."/>
            <person name="Turgeon B."/>
            <person name="Goodwin S."/>
            <person name="Spatafora J."/>
            <person name="Crous P."/>
            <person name="Grigoriev I."/>
        </authorList>
    </citation>
    <scope>NUCLEOTIDE SEQUENCE</scope>
    <source>
        <strain evidence="1">CBS 279.74</strain>
    </source>
</reference>
<evidence type="ECO:0000313" key="1">
    <source>
        <dbReference type="EMBL" id="KAF2704015.1"/>
    </source>
</evidence>
<proteinExistence type="predicted"/>
<organism evidence="1 2">
    <name type="scientific">Pleomassaria siparia CBS 279.74</name>
    <dbReference type="NCBI Taxonomy" id="1314801"/>
    <lineage>
        <taxon>Eukaryota</taxon>
        <taxon>Fungi</taxon>
        <taxon>Dikarya</taxon>
        <taxon>Ascomycota</taxon>
        <taxon>Pezizomycotina</taxon>
        <taxon>Dothideomycetes</taxon>
        <taxon>Pleosporomycetidae</taxon>
        <taxon>Pleosporales</taxon>
        <taxon>Pleomassariaceae</taxon>
        <taxon>Pleomassaria</taxon>
    </lineage>
</organism>